<reference evidence="1 2" key="1">
    <citation type="submission" date="2024-03" db="EMBL/GenBank/DDBJ databases">
        <title>Human intestinal bacterial collection.</title>
        <authorList>
            <person name="Pauvert C."/>
            <person name="Hitch T.C.A."/>
            <person name="Clavel T."/>
        </authorList>
    </citation>
    <scope>NUCLEOTIDE SEQUENCE [LARGE SCALE GENOMIC DNA]</scope>
    <source>
        <strain evidence="1 2">CLA-AA-H255</strain>
    </source>
</reference>
<evidence type="ECO:0000313" key="2">
    <source>
        <dbReference type="Proteomes" id="UP001442364"/>
    </source>
</evidence>
<dbReference type="Proteomes" id="UP001442364">
    <property type="component" value="Unassembled WGS sequence"/>
</dbReference>
<protein>
    <submittedName>
        <fullName evidence="1">Uncharacterized protein</fullName>
    </submittedName>
</protein>
<accession>A0ABV1BYX8</accession>
<proteinExistence type="predicted"/>
<dbReference type="EMBL" id="JBBMER010000012">
    <property type="protein sequence ID" value="MEQ2380673.1"/>
    <property type="molecule type" value="Genomic_DNA"/>
</dbReference>
<keyword evidence="2" id="KW-1185">Reference proteome</keyword>
<gene>
    <name evidence="1" type="ORF">WMO14_12490</name>
</gene>
<name>A0ABV1BYX8_9FIRM</name>
<evidence type="ECO:0000313" key="1">
    <source>
        <dbReference type="EMBL" id="MEQ2380673.1"/>
    </source>
</evidence>
<sequence>MSGEERYGGYVRKGIWTMELEVDEMLVELRQNAEYTDNYDIASDNHLV</sequence>
<dbReference type="RefSeq" id="WP_349153922.1">
    <property type="nucleotide sequence ID" value="NZ_DAWCMB010000173.1"/>
</dbReference>
<comment type="caution">
    <text evidence="1">The sequence shown here is derived from an EMBL/GenBank/DDBJ whole genome shotgun (WGS) entry which is preliminary data.</text>
</comment>
<organism evidence="1 2">
    <name type="scientific">[Lactobacillus] rogosae</name>
    <dbReference type="NCBI Taxonomy" id="706562"/>
    <lineage>
        <taxon>Bacteria</taxon>
        <taxon>Bacillati</taxon>
        <taxon>Bacillota</taxon>
        <taxon>Clostridia</taxon>
        <taxon>Lachnospirales</taxon>
        <taxon>Lachnospiraceae</taxon>
        <taxon>Lachnospira</taxon>
    </lineage>
</organism>